<dbReference type="InterPro" id="IPR049945">
    <property type="entry name" value="AAA_22"/>
</dbReference>
<dbReference type="CDD" id="cd00060">
    <property type="entry name" value="FHA"/>
    <property type="match status" value="1"/>
</dbReference>
<dbReference type="InterPro" id="IPR000253">
    <property type="entry name" value="FHA_dom"/>
</dbReference>
<dbReference type="PROSITE" id="PS50006">
    <property type="entry name" value="FHA_DOMAIN"/>
    <property type="match status" value="1"/>
</dbReference>
<dbReference type="InterPro" id="IPR052026">
    <property type="entry name" value="ExeA_AAA_ATPase_DNA-bind"/>
</dbReference>
<name>A0A3B1BSE0_9ZZZZ</name>
<dbReference type="SUPFAM" id="SSF49879">
    <property type="entry name" value="SMAD/FHA domain"/>
    <property type="match status" value="1"/>
</dbReference>
<dbReference type="AlphaFoldDB" id="A0A3B1BSE0"/>
<feature type="domain" description="FHA" evidence="1">
    <location>
        <begin position="313"/>
        <end position="362"/>
    </location>
</feature>
<evidence type="ECO:0000313" key="2">
    <source>
        <dbReference type="EMBL" id="VAX09245.1"/>
    </source>
</evidence>
<proteinExistence type="predicted"/>
<gene>
    <name evidence="2" type="ORF">MNBD_GAMMA25-2033</name>
</gene>
<dbReference type="GO" id="GO:0016887">
    <property type="term" value="F:ATP hydrolysis activity"/>
    <property type="evidence" value="ECO:0007669"/>
    <property type="project" value="InterPro"/>
</dbReference>
<dbReference type="InterPro" id="IPR008984">
    <property type="entry name" value="SMAD_FHA_dom_sf"/>
</dbReference>
<dbReference type="InterPro" id="IPR027417">
    <property type="entry name" value="P-loop_NTPase"/>
</dbReference>
<accession>A0A3B1BSE0</accession>
<dbReference type="Pfam" id="PF13401">
    <property type="entry name" value="AAA_22"/>
    <property type="match status" value="1"/>
</dbReference>
<evidence type="ECO:0000259" key="1">
    <source>
        <dbReference type="PROSITE" id="PS50006"/>
    </source>
</evidence>
<dbReference type="PANTHER" id="PTHR35894">
    <property type="entry name" value="GENERAL SECRETION PATHWAY PROTEIN A-RELATED"/>
    <property type="match status" value="1"/>
</dbReference>
<dbReference type="Gene3D" id="2.60.200.20">
    <property type="match status" value="1"/>
</dbReference>
<organism evidence="2">
    <name type="scientific">hydrothermal vent metagenome</name>
    <dbReference type="NCBI Taxonomy" id="652676"/>
    <lineage>
        <taxon>unclassified sequences</taxon>
        <taxon>metagenomes</taxon>
        <taxon>ecological metagenomes</taxon>
    </lineage>
</organism>
<protein>
    <recommendedName>
        <fullName evidence="1">FHA domain-containing protein</fullName>
    </recommendedName>
</protein>
<dbReference type="SMART" id="SM00240">
    <property type="entry name" value="FHA"/>
    <property type="match status" value="1"/>
</dbReference>
<dbReference type="EMBL" id="UOFY01000033">
    <property type="protein sequence ID" value="VAX09245.1"/>
    <property type="molecule type" value="Genomic_DNA"/>
</dbReference>
<dbReference type="Pfam" id="PF00498">
    <property type="entry name" value="FHA"/>
    <property type="match status" value="1"/>
</dbReference>
<reference evidence="2" key="1">
    <citation type="submission" date="2018-06" db="EMBL/GenBank/DDBJ databases">
        <authorList>
            <person name="Zhirakovskaya E."/>
        </authorList>
    </citation>
    <scope>NUCLEOTIDE SEQUENCE</scope>
</reference>
<dbReference type="Gene3D" id="3.40.50.300">
    <property type="entry name" value="P-loop containing nucleotide triphosphate hydrolases"/>
    <property type="match status" value="1"/>
</dbReference>
<sequence length="412" mass="46835">MYRDFFQLDDYPFRLTADTRYFFMGESHARAIAYLNYLLHTGDGVGVITGEAGMGKSVVLEHVLAESADDVVVARIRQSQLTTTEFFLAVCLQFDLQPDNYHKATLIDALHRFVNKQHFAGKKVLLVVDDAHLLQHQVLEELRMLASFEKFGRKLINVILSGAPELEQLMNAGRKDALSQQIRMGCRLQALSEEELDHYLEYRMWIAGGEHTVLFPEETLAMIMSYTGGVPRLINVLCDMVLIAAFMRKTRYIDIECIKAAVAKLGWQPYEKRLAAPVGQVHPSQQGRRPIPRIVVMRNERVVAEHRLEKDRVLIGRNSKQDIMIRGAWASRYHAQIIHLNGKYYLQDLNSKNGTYVDEELVSWHSLSAGDRFQIAGFVLEYQLQANEPEPSITAAPSKLVACSENTVGWVE</sequence>
<dbReference type="SUPFAM" id="SSF52540">
    <property type="entry name" value="P-loop containing nucleoside triphosphate hydrolases"/>
    <property type="match status" value="1"/>
</dbReference>
<dbReference type="PANTHER" id="PTHR35894:SF1">
    <property type="entry name" value="PHOSPHORIBULOKINASE _ URIDINE KINASE FAMILY"/>
    <property type="match status" value="1"/>
</dbReference>